<comment type="function">
    <text evidence="1">Involved in the biosynthesis of the siderophore enterobactin (enterochelin), which is a macrocyclic trimeric lactone of N-(2,3-dihydroxybenzoyl)-serine. The serine trilactone serves as a scaffolding for the three catechol functionalities that provide hexadentate coordination for the tightly ligated iron(2+) atoms. Plays an essential role in the assembly of the enterobactin by catalyzing the transfer of the 4'-phosphopantetheine (Ppant) moiety from coenzyme A to the apo-domains of both EntB (ArCP domain) and EntF (PCP domain) to yield their holo-forms which make them competent for the activation of 2,3-dihydroxybenzoate (DHB) and L-serine, respectively.</text>
</comment>
<protein>
    <recommendedName>
        <fullName evidence="5">Enterobactin synthase component D</fullName>
    </recommendedName>
    <alternativeName>
        <fullName evidence="8">4'-phosphopantetheinyl transferase EntD</fullName>
    </alternativeName>
    <alternativeName>
        <fullName evidence="9">Enterochelin synthase D</fullName>
    </alternativeName>
</protein>
<evidence type="ECO:0000256" key="8">
    <source>
        <dbReference type="ARBA" id="ARBA00029894"/>
    </source>
</evidence>
<proteinExistence type="inferred from homology"/>
<dbReference type="InterPro" id="IPR008278">
    <property type="entry name" value="4-PPantetheinyl_Trfase_dom"/>
</dbReference>
<evidence type="ECO:0000259" key="13">
    <source>
        <dbReference type="Pfam" id="PF17837"/>
    </source>
</evidence>
<comment type="subunit">
    <text evidence="4">EntB, EntD, EntE, and EntF form a multienzyme complex called enterobactin synthase.</text>
</comment>
<accession>A0ABS9X8S4</accession>
<dbReference type="InterPro" id="IPR037143">
    <property type="entry name" value="4-PPantetheinyl_Trfase_dom_sf"/>
</dbReference>
<evidence type="ECO:0000256" key="2">
    <source>
        <dbReference type="ARBA" id="ARBA00004993"/>
    </source>
</evidence>
<evidence type="ECO:0000256" key="11">
    <source>
        <dbReference type="ARBA" id="ARBA00049191"/>
    </source>
</evidence>
<dbReference type="PRINTS" id="PR01399">
    <property type="entry name" value="ENTSNTHTASED"/>
</dbReference>
<comment type="caution">
    <text evidence="14">The sequence shown here is derived from an EMBL/GenBank/DDBJ whole genome shotgun (WGS) entry which is preliminary data.</text>
</comment>
<evidence type="ECO:0000256" key="9">
    <source>
        <dbReference type="ARBA" id="ARBA00031996"/>
    </source>
</evidence>
<dbReference type="EMBL" id="JAKKSL010000007">
    <property type="protein sequence ID" value="MCI2286167.1"/>
    <property type="molecule type" value="Genomic_DNA"/>
</dbReference>
<reference evidence="14" key="1">
    <citation type="submission" date="2022-01" db="EMBL/GenBank/DDBJ databases">
        <title>Colwellia maritima, isolated from seawater.</title>
        <authorList>
            <person name="Kristyanto S."/>
            <person name="Jung J."/>
            <person name="Jeon C.O."/>
        </authorList>
    </citation>
    <scope>NUCLEOTIDE SEQUENCE</scope>
    <source>
        <strain evidence="14">MSW7</strain>
    </source>
</reference>
<evidence type="ECO:0000259" key="12">
    <source>
        <dbReference type="Pfam" id="PF01648"/>
    </source>
</evidence>
<evidence type="ECO:0000313" key="15">
    <source>
        <dbReference type="Proteomes" id="UP001139646"/>
    </source>
</evidence>
<evidence type="ECO:0000256" key="1">
    <source>
        <dbReference type="ARBA" id="ARBA00003937"/>
    </source>
</evidence>
<name>A0ABS9X8S4_9GAMM</name>
<dbReference type="InterPro" id="IPR003542">
    <property type="entry name" value="Enbac_synth_compD-like"/>
</dbReference>
<dbReference type="InterPro" id="IPR041354">
    <property type="entry name" value="4PPT_N"/>
</dbReference>
<evidence type="ECO:0000256" key="6">
    <source>
        <dbReference type="ARBA" id="ARBA00022679"/>
    </source>
</evidence>
<dbReference type="PANTHER" id="PTHR38096">
    <property type="entry name" value="ENTEROBACTIN SYNTHASE COMPONENT D"/>
    <property type="match status" value="1"/>
</dbReference>
<dbReference type="RefSeq" id="WP_242289443.1">
    <property type="nucleotide sequence ID" value="NZ_JAKKSL010000007.1"/>
</dbReference>
<dbReference type="SUPFAM" id="SSF56214">
    <property type="entry name" value="4'-phosphopantetheinyl transferase"/>
    <property type="match status" value="1"/>
</dbReference>
<comment type="catalytic activity">
    <reaction evidence="11">
        <text>apo-[peptidyl-carrier protein] + CoA = holo-[peptidyl-carrier protein] + adenosine 3',5'-bisphosphate + H(+)</text>
        <dbReference type="Rhea" id="RHEA:46228"/>
        <dbReference type="Rhea" id="RHEA-COMP:11479"/>
        <dbReference type="Rhea" id="RHEA-COMP:11480"/>
        <dbReference type="ChEBI" id="CHEBI:15378"/>
        <dbReference type="ChEBI" id="CHEBI:29999"/>
        <dbReference type="ChEBI" id="CHEBI:57287"/>
        <dbReference type="ChEBI" id="CHEBI:58343"/>
        <dbReference type="ChEBI" id="CHEBI:64479"/>
    </reaction>
</comment>
<keyword evidence="7" id="KW-0259">Enterobactin biosynthesis</keyword>
<feature type="domain" description="4'-phosphopantetheinyl transferase N-terminal" evidence="13">
    <location>
        <begin position="55"/>
        <end position="117"/>
    </location>
</feature>
<keyword evidence="6 14" id="KW-0808">Transferase</keyword>
<comment type="catalytic activity">
    <reaction evidence="10">
        <text>apo-[aryl-carrier protein] + CoA = holo-[aryl-carrier protein] + adenosine 3',5'-bisphosphate + H(+)</text>
        <dbReference type="Rhea" id="RHEA:48404"/>
        <dbReference type="Rhea" id="RHEA-COMP:15903"/>
        <dbReference type="Rhea" id="RHEA-COMP:17557"/>
        <dbReference type="ChEBI" id="CHEBI:15378"/>
        <dbReference type="ChEBI" id="CHEBI:29999"/>
        <dbReference type="ChEBI" id="CHEBI:57287"/>
        <dbReference type="ChEBI" id="CHEBI:58343"/>
        <dbReference type="ChEBI" id="CHEBI:64479"/>
    </reaction>
</comment>
<dbReference type="Pfam" id="PF01648">
    <property type="entry name" value="ACPS"/>
    <property type="match status" value="1"/>
</dbReference>
<evidence type="ECO:0000256" key="10">
    <source>
        <dbReference type="ARBA" id="ARBA00049176"/>
    </source>
</evidence>
<dbReference type="Proteomes" id="UP001139646">
    <property type="component" value="Unassembled WGS sequence"/>
</dbReference>
<dbReference type="PANTHER" id="PTHR38096:SF1">
    <property type="entry name" value="ENTEROBACTIN SYNTHASE COMPONENT D"/>
    <property type="match status" value="1"/>
</dbReference>
<sequence length="244" mass="27921">MQGIQRQKIQTFLNRTYFPPISKQINVIIEGVDYCQLAFKQKLFQSLNIQFPSVLNEAVVKRQSEYLCQGYVAVKALSKLGFTTYNVSTGKHREPIWPHGVLGSITHTNTSAFCTVALRKNVRYLGIDHENWISSMNVEEIKRSIINSQEDKLISQIDLAYEQAFTLVFSAKESLFKALFPSLQCYFDFKDAQIICIHMKNKTFIIKLTTTLSKTFKIGDIFYGSFTYNANSIQTLITTLHTSN</sequence>
<evidence type="ECO:0000256" key="3">
    <source>
        <dbReference type="ARBA" id="ARBA00008342"/>
    </source>
</evidence>
<organism evidence="14 15">
    <name type="scientific">Colwellia maritima</name>
    <dbReference type="NCBI Taxonomy" id="2912588"/>
    <lineage>
        <taxon>Bacteria</taxon>
        <taxon>Pseudomonadati</taxon>
        <taxon>Pseudomonadota</taxon>
        <taxon>Gammaproteobacteria</taxon>
        <taxon>Alteromonadales</taxon>
        <taxon>Colwelliaceae</taxon>
        <taxon>Colwellia</taxon>
    </lineage>
</organism>
<evidence type="ECO:0000313" key="14">
    <source>
        <dbReference type="EMBL" id="MCI2286167.1"/>
    </source>
</evidence>
<evidence type="ECO:0000256" key="4">
    <source>
        <dbReference type="ARBA" id="ARBA00011503"/>
    </source>
</evidence>
<comment type="pathway">
    <text evidence="2">Siderophore biosynthesis; enterobactin biosynthesis.</text>
</comment>
<evidence type="ECO:0000256" key="7">
    <source>
        <dbReference type="ARBA" id="ARBA00023191"/>
    </source>
</evidence>
<comment type="similarity">
    <text evidence="3">Belongs to the P-Pant transferase superfamily. EntD family.</text>
</comment>
<keyword evidence="15" id="KW-1185">Reference proteome</keyword>
<gene>
    <name evidence="14" type="ORF">L3081_25475</name>
</gene>
<dbReference type="GO" id="GO:0016740">
    <property type="term" value="F:transferase activity"/>
    <property type="evidence" value="ECO:0007669"/>
    <property type="project" value="UniProtKB-KW"/>
</dbReference>
<evidence type="ECO:0000256" key="5">
    <source>
        <dbReference type="ARBA" id="ARBA00019087"/>
    </source>
</evidence>
<dbReference type="Pfam" id="PF17837">
    <property type="entry name" value="4PPT_N"/>
    <property type="match status" value="1"/>
</dbReference>
<feature type="domain" description="4'-phosphopantetheinyl transferase" evidence="12">
    <location>
        <begin position="125"/>
        <end position="206"/>
    </location>
</feature>